<evidence type="ECO:0000256" key="1">
    <source>
        <dbReference type="SAM" id="MobiDB-lite"/>
    </source>
</evidence>
<dbReference type="RefSeq" id="WP_155870152.1">
    <property type="nucleotide sequence ID" value="NZ_CP046322.1"/>
</dbReference>
<feature type="domain" description="Apea-like HEPN" evidence="2">
    <location>
        <begin position="346"/>
        <end position="415"/>
    </location>
</feature>
<reference evidence="4 5" key="1">
    <citation type="submission" date="2019-11" db="EMBL/GenBank/DDBJ databases">
        <title>FDA dAtabase for Regulatory Grade micrObial Sequences (FDA-ARGOS): Supporting development and validation of Infectious Disease Dx tests.</title>
        <authorList>
            <person name="Kerrigan L."/>
            <person name="Long C."/>
            <person name="Tallon L."/>
            <person name="Sadzewicz L."/>
            <person name="Vavikolanu K."/>
            <person name="Mehta A."/>
            <person name="Aluvathingal J."/>
            <person name="Nadendla S."/>
            <person name="Yan Y."/>
            <person name="Sichtig H."/>
        </authorList>
    </citation>
    <scope>NUCLEOTIDE SEQUENCE [LARGE SCALE GENOMIC DNA]</scope>
    <source>
        <strain evidence="4 5">FDAARGOS_674</strain>
    </source>
</reference>
<proteinExistence type="predicted"/>
<evidence type="ECO:0000313" key="5">
    <source>
        <dbReference type="Proteomes" id="UP000426857"/>
    </source>
</evidence>
<dbReference type="AlphaFoldDB" id="A0A6B8TPN4"/>
<evidence type="ECO:0000313" key="4">
    <source>
        <dbReference type="EMBL" id="QGS35262.1"/>
    </source>
</evidence>
<accession>A0A6B8TPN4</accession>
<sequence>MATKNTLEPDDLRIGWYYHDRSEDGSTPAATLLRNAGDMISLSIPIAEEDAWGPVSRWFDGTGVRYGDDPDRTKYTYDPPQELLFTDPRGPIGLFRCRNLGKRSVMGGTAEGRIRVGFAVLGAPSLEHRQPHRLRTYIPGMAKWIGLTSLQVKPEQDESGISTGLSLKTASLKPLELEPGLFLDTAWHSNYDRSDNLFEISDPPFIESVIEGGADFYDHLKKHQLFRDLVDLAYWQPTGYYRIQSSRDEDIEPKSRKWREVKTYLVRPQEDGHSATALFHFRQIGAEGFQKWSEMRHKYDRAIGPLMSLLGMKGSAVETQLIQSCVGLEGLGVQLARDSGVKKREILQKRLERVVDDLGFSFSEDWAKRTADRYNDIKHYDRDAVVDPLDVYYNLLENELVFRSWVALRLGLSPEYVLTHISTTPAGQSLIGQPGISFPEPAGEADDSVGS</sequence>
<organism evidence="4 5">
    <name type="scientific">Corynebacterium xerosis</name>
    <dbReference type="NCBI Taxonomy" id="1725"/>
    <lineage>
        <taxon>Bacteria</taxon>
        <taxon>Bacillati</taxon>
        <taxon>Actinomycetota</taxon>
        <taxon>Actinomycetes</taxon>
        <taxon>Mycobacteriales</taxon>
        <taxon>Corynebacteriaceae</taxon>
        <taxon>Corynebacterium</taxon>
    </lineage>
</organism>
<dbReference type="Proteomes" id="UP000426857">
    <property type="component" value="Chromosome"/>
</dbReference>
<feature type="region of interest" description="Disordered" evidence="1">
    <location>
        <begin position="431"/>
        <end position="451"/>
    </location>
</feature>
<dbReference type="EMBL" id="CP046322">
    <property type="protein sequence ID" value="QGS35262.1"/>
    <property type="molecule type" value="Genomic_DNA"/>
</dbReference>
<dbReference type="Pfam" id="PF18739">
    <property type="entry name" value="HEPN_Apea"/>
    <property type="match status" value="1"/>
</dbReference>
<name>A0A6B8TPN4_9CORY</name>
<evidence type="ECO:0000259" key="2">
    <source>
        <dbReference type="Pfam" id="PF18739"/>
    </source>
</evidence>
<protein>
    <submittedName>
        <fullName evidence="4">Uncharacterized protein</fullName>
    </submittedName>
</protein>
<feature type="domain" description="ApeA N-terminal" evidence="3">
    <location>
        <begin position="15"/>
        <end position="292"/>
    </location>
</feature>
<gene>
    <name evidence="4" type="ORF">FOB82_10305</name>
</gene>
<evidence type="ECO:0000259" key="3">
    <source>
        <dbReference type="Pfam" id="PF18862"/>
    </source>
</evidence>
<dbReference type="KEGG" id="cxe:FOB82_10305"/>
<dbReference type="Pfam" id="PF18862">
    <property type="entry name" value="ApeA_NTD1"/>
    <property type="match status" value="1"/>
</dbReference>
<dbReference type="InterPro" id="IPR041223">
    <property type="entry name" value="ApeA_NTD"/>
</dbReference>
<dbReference type="InterPro" id="IPR041229">
    <property type="entry name" value="HEPN_Apea"/>
</dbReference>